<dbReference type="Proteomes" id="UP000839834">
    <property type="component" value="Unassembled WGS sequence"/>
</dbReference>
<name>A0A3W1E6P0_SALER</name>
<comment type="caution">
    <text evidence="3">The sequence shown here is derived from an EMBL/GenBank/DDBJ whole genome shotgun (WGS) entry which is preliminary data.</text>
</comment>
<dbReference type="AlphaFoldDB" id="A0A3W1E6P0"/>
<dbReference type="EMBL" id="AAACVH010000051">
    <property type="protein sequence ID" value="EAA8667737.1"/>
    <property type="molecule type" value="Genomic_DNA"/>
</dbReference>
<evidence type="ECO:0000256" key="1">
    <source>
        <dbReference type="SAM" id="Phobius"/>
    </source>
</evidence>
<feature type="transmembrane region" description="Helical" evidence="1">
    <location>
        <begin position="31"/>
        <end position="50"/>
    </location>
</feature>
<keyword evidence="1" id="KW-0812">Transmembrane</keyword>
<keyword evidence="1" id="KW-0472">Membrane</keyword>
<proteinExistence type="predicted"/>
<accession>A0A3W1E6P0</accession>
<dbReference type="Proteomes" id="UP000885283">
    <property type="component" value="Unassembled WGS sequence"/>
</dbReference>
<sequence>MMKTPFLNSVACGTRRAGSWLRRGSSVSLRGMLWGVLLSMLVMLLVAIMFRDPQGDAVRQWLLVVTGLADGAVRYPGRFLAVAGRAAPVVPETAQGLRSPESPFCSVPYGNYSRPADSAV</sequence>
<protein>
    <submittedName>
        <fullName evidence="3">Uncharacterized protein</fullName>
    </submittedName>
</protein>
<evidence type="ECO:0000313" key="2">
    <source>
        <dbReference type="EMBL" id="EAA8667737.1"/>
    </source>
</evidence>
<evidence type="ECO:0000313" key="3">
    <source>
        <dbReference type="EMBL" id="MIK94613.1"/>
    </source>
</evidence>
<reference evidence="3" key="1">
    <citation type="submission" date="2018-08" db="EMBL/GenBank/DDBJ databases">
        <authorList>
            <consortium name="GenomeTrakr network: Whole genome sequencing for foodborne pathogen traceback"/>
        </authorList>
    </citation>
    <scope>NUCLEOTIDE SEQUENCE [LARGE SCALE GENOMIC DNA]</scope>
    <source>
        <strain evidence="3">FLUFL-1338</strain>
        <strain evidence="2">FLUFL-367</strain>
    </source>
</reference>
<dbReference type="EMBL" id="RSMR01000043">
    <property type="protein sequence ID" value="MIK94613.1"/>
    <property type="molecule type" value="Genomic_DNA"/>
</dbReference>
<organism evidence="3">
    <name type="scientific">Salmonella enterica</name>
    <name type="common">Salmonella choleraesuis</name>
    <dbReference type="NCBI Taxonomy" id="28901"/>
    <lineage>
        <taxon>Bacteria</taxon>
        <taxon>Pseudomonadati</taxon>
        <taxon>Pseudomonadota</taxon>
        <taxon>Gammaproteobacteria</taxon>
        <taxon>Enterobacterales</taxon>
        <taxon>Enterobacteriaceae</taxon>
        <taxon>Salmonella</taxon>
    </lineage>
</organism>
<keyword evidence="1" id="KW-1133">Transmembrane helix</keyword>
<gene>
    <name evidence="3" type="ORF">KO51_24805</name>
    <name evidence="2" type="ORF">NL99_22885</name>
</gene>